<keyword evidence="4" id="KW-1185">Reference proteome</keyword>
<keyword evidence="2" id="KW-0732">Signal</keyword>
<sequence>MDESHKSSSVVVALLTHQVLCVSPPCTPPAGGGQTGRGDDNGQTRLQNRSVPQWQRNLSFLKIYGHVRKDGIRADLKKLTETQMVCDGRAHLHFGDLLAFGHSSNRALVLARFNPRVPVHYPRTTKAPTCWNQQRAGLDRTRDKHVLADFMVNLLAQEPQLPYD</sequence>
<feature type="signal peptide" evidence="2">
    <location>
        <begin position="1"/>
        <end position="21"/>
    </location>
</feature>
<evidence type="ECO:0000256" key="2">
    <source>
        <dbReference type="SAM" id="SignalP"/>
    </source>
</evidence>
<comment type="caution">
    <text evidence="3">The sequence shown here is derived from an EMBL/GenBank/DDBJ whole genome shotgun (WGS) entry which is preliminary data.</text>
</comment>
<accession>A0AAV4DBS4</accession>
<dbReference type="AlphaFoldDB" id="A0AAV4DBS4"/>
<evidence type="ECO:0000256" key="1">
    <source>
        <dbReference type="SAM" id="MobiDB-lite"/>
    </source>
</evidence>
<feature type="region of interest" description="Disordered" evidence="1">
    <location>
        <begin position="26"/>
        <end position="48"/>
    </location>
</feature>
<dbReference type="EMBL" id="BLXT01007705">
    <property type="protein sequence ID" value="GFO41667.1"/>
    <property type="molecule type" value="Genomic_DNA"/>
</dbReference>
<protein>
    <submittedName>
        <fullName evidence="3">Uncharacterized protein</fullName>
    </submittedName>
</protein>
<dbReference type="Proteomes" id="UP000735302">
    <property type="component" value="Unassembled WGS sequence"/>
</dbReference>
<gene>
    <name evidence="3" type="ORF">PoB_006817200</name>
</gene>
<feature type="chain" id="PRO_5043416505" evidence="2">
    <location>
        <begin position="22"/>
        <end position="164"/>
    </location>
</feature>
<evidence type="ECO:0000313" key="4">
    <source>
        <dbReference type="Proteomes" id="UP000735302"/>
    </source>
</evidence>
<name>A0AAV4DBS4_9GAST</name>
<organism evidence="3 4">
    <name type="scientific">Plakobranchus ocellatus</name>
    <dbReference type="NCBI Taxonomy" id="259542"/>
    <lineage>
        <taxon>Eukaryota</taxon>
        <taxon>Metazoa</taxon>
        <taxon>Spiralia</taxon>
        <taxon>Lophotrochozoa</taxon>
        <taxon>Mollusca</taxon>
        <taxon>Gastropoda</taxon>
        <taxon>Heterobranchia</taxon>
        <taxon>Euthyneura</taxon>
        <taxon>Panpulmonata</taxon>
        <taxon>Sacoglossa</taxon>
        <taxon>Placobranchoidea</taxon>
        <taxon>Plakobranchidae</taxon>
        <taxon>Plakobranchus</taxon>
    </lineage>
</organism>
<reference evidence="3 4" key="1">
    <citation type="journal article" date="2021" name="Elife">
        <title>Chloroplast acquisition without the gene transfer in kleptoplastic sea slugs, Plakobranchus ocellatus.</title>
        <authorList>
            <person name="Maeda T."/>
            <person name="Takahashi S."/>
            <person name="Yoshida T."/>
            <person name="Shimamura S."/>
            <person name="Takaki Y."/>
            <person name="Nagai Y."/>
            <person name="Toyoda A."/>
            <person name="Suzuki Y."/>
            <person name="Arimoto A."/>
            <person name="Ishii H."/>
            <person name="Satoh N."/>
            <person name="Nishiyama T."/>
            <person name="Hasebe M."/>
            <person name="Maruyama T."/>
            <person name="Minagawa J."/>
            <person name="Obokata J."/>
            <person name="Shigenobu S."/>
        </authorList>
    </citation>
    <scope>NUCLEOTIDE SEQUENCE [LARGE SCALE GENOMIC DNA]</scope>
</reference>
<proteinExistence type="predicted"/>
<evidence type="ECO:0000313" key="3">
    <source>
        <dbReference type="EMBL" id="GFO41667.1"/>
    </source>
</evidence>